<protein>
    <submittedName>
        <fullName evidence="1">Uncharacterized protein</fullName>
    </submittedName>
</protein>
<dbReference type="EMBL" id="AMZH03005759">
    <property type="protein sequence ID" value="RRT65583.1"/>
    <property type="molecule type" value="Genomic_DNA"/>
</dbReference>
<sequence length="92" mass="10069">MDDKIRVGSASGSGYARYVARDPFRSLARVLRVVAEAAATARRRKSGGLPSVVVRSSLCRRSSKTASDRPSFDQSLSSRRCDLMELHRIEGA</sequence>
<organism evidence="1 2">
    <name type="scientific">Ensete ventricosum</name>
    <name type="common">Abyssinian banana</name>
    <name type="synonym">Musa ensete</name>
    <dbReference type="NCBI Taxonomy" id="4639"/>
    <lineage>
        <taxon>Eukaryota</taxon>
        <taxon>Viridiplantae</taxon>
        <taxon>Streptophyta</taxon>
        <taxon>Embryophyta</taxon>
        <taxon>Tracheophyta</taxon>
        <taxon>Spermatophyta</taxon>
        <taxon>Magnoliopsida</taxon>
        <taxon>Liliopsida</taxon>
        <taxon>Zingiberales</taxon>
        <taxon>Musaceae</taxon>
        <taxon>Ensete</taxon>
    </lineage>
</organism>
<proteinExistence type="predicted"/>
<gene>
    <name evidence="1" type="ORF">B296_00009407</name>
</gene>
<dbReference type="Proteomes" id="UP000287651">
    <property type="component" value="Unassembled WGS sequence"/>
</dbReference>
<accession>A0A426ZNH7</accession>
<comment type="caution">
    <text evidence="1">The sequence shown here is derived from an EMBL/GenBank/DDBJ whole genome shotgun (WGS) entry which is preliminary data.</text>
</comment>
<name>A0A426ZNH7_ENSVE</name>
<dbReference type="AlphaFoldDB" id="A0A426ZNH7"/>
<evidence type="ECO:0000313" key="2">
    <source>
        <dbReference type="Proteomes" id="UP000287651"/>
    </source>
</evidence>
<reference evidence="1 2" key="1">
    <citation type="journal article" date="2014" name="Agronomy (Basel)">
        <title>A Draft Genome Sequence for Ensete ventricosum, the Drought-Tolerant Tree Against Hunger.</title>
        <authorList>
            <person name="Harrison J."/>
            <person name="Moore K.A."/>
            <person name="Paszkiewicz K."/>
            <person name="Jones T."/>
            <person name="Grant M."/>
            <person name="Ambacheew D."/>
            <person name="Muzemil S."/>
            <person name="Studholme D.J."/>
        </authorList>
    </citation>
    <scope>NUCLEOTIDE SEQUENCE [LARGE SCALE GENOMIC DNA]</scope>
</reference>
<evidence type="ECO:0000313" key="1">
    <source>
        <dbReference type="EMBL" id="RRT65583.1"/>
    </source>
</evidence>